<reference evidence="9 10" key="1">
    <citation type="journal article" date="2016" name="Nat. Commun.">
        <title>Thousands of microbial genomes shed light on interconnected biogeochemical processes in an aquifer system.</title>
        <authorList>
            <person name="Anantharaman K."/>
            <person name="Brown C.T."/>
            <person name="Hug L.A."/>
            <person name="Sharon I."/>
            <person name="Castelle C.J."/>
            <person name="Probst A.J."/>
            <person name="Thomas B.C."/>
            <person name="Singh A."/>
            <person name="Wilkins M.J."/>
            <person name="Karaoz U."/>
            <person name="Brodie E.L."/>
            <person name="Williams K.H."/>
            <person name="Hubbard S.S."/>
            <person name="Banfield J.F."/>
        </authorList>
    </citation>
    <scope>NUCLEOTIDE SEQUENCE [LARGE SCALE GENOMIC DNA]</scope>
</reference>
<keyword evidence="3" id="KW-0645">Protease</keyword>
<gene>
    <name evidence="9" type="ORF">A2799_04830</name>
</gene>
<evidence type="ECO:0000313" key="9">
    <source>
        <dbReference type="EMBL" id="OGK19091.1"/>
    </source>
</evidence>
<organism evidence="9 10">
    <name type="scientific">Candidatus Roizmanbacteria bacterium RIFCSPHIGHO2_01_FULL_39_24</name>
    <dbReference type="NCBI Taxonomy" id="1802032"/>
    <lineage>
        <taxon>Bacteria</taxon>
        <taxon>Candidatus Roizmaniibacteriota</taxon>
    </lineage>
</organism>
<evidence type="ECO:0000313" key="10">
    <source>
        <dbReference type="Proteomes" id="UP000176850"/>
    </source>
</evidence>
<sequence>METLTKMPTQNIAKRAKRSASNLFIVLVVFLMVLPFFVTFNEFLTRIVESTSLFRFIEKIIVPYEVMLTRTIVSFFGVETQPGTVAVIKDGVNQYTYIAWNCIGWQSLVILFVSLKSGLVSGFTKSSRLEAVVFALVGTFLMNLARISAILIILYYFGRGPSSFFHNYISIIITTAWLFFFWWFVYRFILEEKQSS</sequence>
<feature type="transmembrane region" description="Helical" evidence="8">
    <location>
        <begin position="168"/>
        <end position="190"/>
    </location>
</feature>
<proteinExistence type="predicted"/>
<keyword evidence="7 8" id="KW-0472">Membrane</keyword>
<feature type="transmembrane region" description="Helical" evidence="8">
    <location>
        <begin position="97"/>
        <end position="119"/>
    </location>
</feature>
<evidence type="ECO:0000256" key="6">
    <source>
        <dbReference type="ARBA" id="ARBA00022989"/>
    </source>
</evidence>
<dbReference type="GO" id="GO:0008233">
    <property type="term" value="F:peptidase activity"/>
    <property type="evidence" value="ECO:0007669"/>
    <property type="project" value="UniProtKB-KW"/>
</dbReference>
<keyword evidence="5" id="KW-0378">Hydrolase</keyword>
<dbReference type="GO" id="GO:0005886">
    <property type="term" value="C:plasma membrane"/>
    <property type="evidence" value="ECO:0007669"/>
    <property type="project" value="UniProtKB-SubCell"/>
</dbReference>
<feature type="transmembrane region" description="Helical" evidence="8">
    <location>
        <begin position="131"/>
        <end position="156"/>
    </location>
</feature>
<keyword evidence="6 8" id="KW-1133">Transmembrane helix</keyword>
<feature type="transmembrane region" description="Helical" evidence="8">
    <location>
        <begin position="21"/>
        <end position="40"/>
    </location>
</feature>
<dbReference type="GO" id="GO:0006508">
    <property type="term" value="P:proteolysis"/>
    <property type="evidence" value="ECO:0007669"/>
    <property type="project" value="UniProtKB-KW"/>
</dbReference>
<keyword evidence="2" id="KW-1003">Cell membrane</keyword>
<evidence type="ECO:0000256" key="2">
    <source>
        <dbReference type="ARBA" id="ARBA00022475"/>
    </source>
</evidence>
<protein>
    <recommendedName>
        <fullName evidence="11">Exosortase/archaeosortase family protein</fullName>
    </recommendedName>
</protein>
<evidence type="ECO:0000256" key="5">
    <source>
        <dbReference type="ARBA" id="ARBA00022801"/>
    </source>
</evidence>
<evidence type="ECO:0000256" key="3">
    <source>
        <dbReference type="ARBA" id="ARBA00022670"/>
    </source>
</evidence>
<dbReference type="Proteomes" id="UP000176850">
    <property type="component" value="Unassembled WGS sequence"/>
</dbReference>
<evidence type="ECO:0000256" key="1">
    <source>
        <dbReference type="ARBA" id="ARBA00004651"/>
    </source>
</evidence>
<evidence type="ECO:0000256" key="8">
    <source>
        <dbReference type="SAM" id="Phobius"/>
    </source>
</evidence>
<evidence type="ECO:0000256" key="7">
    <source>
        <dbReference type="ARBA" id="ARBA00023136"/>
    </source>
</evidence>
<comment type="caution">
    <text evidence="9">The sequence shown here is derived from an EMBL/GenBank/DDBJ whole genome shotgun (WGS) entry which is preliminary data.</text>
</comment>
<accession>A0A1F7GJL3</accession>
<dbReference type="NCBIfam" id="TIGR04178">
    <property type="entry name" value="exo_archaeo"/>
    <property type="match status" value="1"/>
</dbReference>
<keyword evidence="4 8" id="KW-0812">Transmembrane</keyword>
<evidence type="ECO:0008006" key="11">
    <source>
        <dbReference type="Google" id="ProtNLM"/>
    </source>
</evidence>
<evidence type="ECO:0000256" key="4">
    <source>
        <dbReference type="ARBA" id="ARBA00022692"/>
    </source>
</evidence>
<dbReference type="AlphaFoldDB" id="A0A1F7GJL3"/>
<dbReference type="InterPro" id="IPR026392">
    <property type="entry name" value="Exo/Archaeosortase_dom"/>
</dbReference>
<dbReference type="EMBL" id="MFZH01000019">
    <property type="protein sequence ID" value="OGK19091.1"/>
    <property type="molecule type" value="Genomic_DNA"/>
</dbReference>
<name>A0A1F7GJL3_9BACT</name>
<comment type="subcellular location">
    <subcellularLocation>
        <location evidence="1">Cell membrane</location>
        <topology evidence="1">Multi-pass membrane protein</topology>
    </subcellularLocation>
</comment>